<evidence type="ECO:0000313" key="1">
    <source>
        <dbReference type="EMBL" id="QCD99873.1"/>
    </source>
</evidence>
<proteinExistence type="predicted"/>
<dbReference type="EMBL" id="CP039351">
    <property type="protein sequence ID" value="QCD99873.1"/>
    <property type="molecule type" value="Genomic_DNA"/>
</dbReference>
<organism evidence="1 2">
    <name type="scientific">Vigna unguiculata</name>
    <name type="common">Cowpea</name>
    <dbReference type="NCBI Taxonomy" id="3917"/>
    <lineage>
        <taxon>Eukaryota</taxon>
        <taxon>Viridiplantae</taxon>
        <taxon>Streptophyta</taxon>
        <taxon>Embryophyta</taxon>
        <taxon>Tracheophyta</taxon>
        <taxon>Spermatophyta</taxon>
        <taxon>Magnoliopsida</taxon>
        <taxon>eudicotyledons</taxon>
        <taxon>Gunneridae</taxon>
        <taxon>Pentapetalae</taxon>
        <taxon>rosids</taxon>
        <taxon>fabids</taxon>
        <taxon>Fabales</taxon>
        <taxon>Fabaceae</taxon>
        <taxon>Papilionoideae</taxon>
        <taxon>50 kb inversion clade</taxon>
        <taxon>NPAAA clade</taxon>
        <taxon>indigoferoid/millettioid clade</taxon>
        <taxon>Phaseoleae</taxon>
        <taxon>Vigna</taxon>
    </lineage>
</organism>
<dbReference type="Proteomes" id="UP000501690">
    <property type="component" value="Linkage Group LG7"/>
</dbReference>
<accession>A0A4D6MGF6</accession>
<gene>
    <name evidence="1" type="ORF">DEO72_LG7g1160</name>
</gene>
<sequence>MPIVTLSLLHTTKSLTLISFSLSSAPTHFAVATSVVATTSSDHCCTRQKAAVVAPSSETPSPLLYQWTATSSSSRVSQPPSHSDCTCRNIGHVFSDASSYHHHMHLVV</sequence>
<evidence type="ECO:0000313" key="2">
    <source>
        <dbReference type="Proteomes" id="UP000501690"/>
    </source>
</evidence>
<dbReference type="AlphaFoldDB" id="A0A4D6MGF6"/>
<name>A0A4D6MGF6_VIGUN</name>
<reference evidence="1 2" key="1">
    <citation type="submission" date="2019-04" db="EMBL/GenBank/DDBJ databases">
        <title>An improved genome assembly and genetic linkage map for asparagus bean, Vigna unguiculata ssp. sesquipedialis.</title>
        <authorList>
            <person name="Xia Q."/>
            <person name="Zhang R."/>
            <person name="Dong Y."/>
        </authorList>
    </citation>
    <scope>NUCLEOTIDE SEQUENCE [LARGE SCALE GENOMIC DNA]</scope>
    <source>
        <tissue evidence="1">Leaf</tissue>
    </source>
</reference>
<keyword evidence="2" id="KW-1185">Reference proteome</keyword>
<protein>
    <submittedName>
        <fullName evidence="1">Uncharacterized protein</fullName>
    </submittedName>
</protein>